<proteinExistence type="predicted"/>
<feature type="compositionally biased region" description="Low complexity" evidence="1">
    <location>
        <begin position="38"/>
        <end position="49"/>
    </location>
</feature>
<dbReference type="AlphaFoldDB" id="A0A8J5CP25"/>
<dbReference type="OrthoDB" id="6363839at2759"/>
<dbReference type="EMBL" id="JACEEZ010003305">
    <property type="protein sequence ID" value="KAG0727488.1"/>
    <property type="molecule type" value="Genomic_DNA"/>
</dbReference>
<protein>
    <submittedName>
        <fullName evidence="2">Uncharacterized protein</fullName>
    </submittedName>
</protein>
<name>A0A8J5CP25_CHIOP</name>
<evidence type="ECO:0000313" key="2">
    <source>
        <dbReference type="EMBL" id="KAG0727488.1"/>
    </source>
</evidence>
<evidence type="ECO:0000313" key="3">
    <source>
        <dbReference type="Proteomes" id="UP000770661"/>
    </source>
</evidence>
<gene>
    <name evidence="2" type="ORF">GWK47_034562</name>
</gene>
<comment type="caution">
    <text evidence="2">The sequence shown here is derived from an EMBL/GenBank/DDBJ whole genome shotgun (WGS) entry which is preliminary data.</text>
</comment>
<reference evidence="2" key="1">
    <citation type="submission" date="2020-07" db="EMBL/GenBank/DDBJ databases">
        <title>The High-quality genome of the commercially important snow crab, Chionoecetes opilio.</title>
        <authorList>
            <person name="Jeong J.-H."/>
            <person name="Ryu S."/>
        </authorList>
    </citation>
    <scope>NUCLEOTIDE SEQUENCE</scope>
    <source>
        <strain evidence="2">MADBK_172401_WGS</strain>
        <tissue evidence="2">Digestive gland</tissue>
    </source>
</reference>
<keyword evidence="3" id="KW-1185">Reference proteome</keyword>
<feature type="region of interest" description="Disordered" evidence="1">
    <location>
        <begin position="1"/>
        <end position="88"/>
    </location>
</feature>
<organism evidence="2 3">
    <name type="scientific">Chionoecetes opilio</name>
    <name type="common">Atlantic snow crab</name>
    <name type="synonym">Cancer opilio</name>
    <dbReference type="NCBI Taxonomy" id="41210"/>
    <lineage>
        <taxon>Eukaryota</taxon>
        <taxon>Metazoa</taxon>
        <taxon>Ecdysozoa</taxon>
        <taxon>Arthropoda</taxon>
        <taxon>Crustacea</taxon>
        <taxon>Multicrustacea</taxon>
        <taxon>Malacostraca</taxon>
        <taxon>Eumalacostraca</taxon>
        <taxon>Eucarida</taxon>
        <taxon>Decapoda</taxon>
        <taxon>Pleocyemata</taxon>
        <taxon>Brachyura</taxon>
        <taxon>Eubrachyura</taxon>
        <taxon>Majoidea</taxon>
        <taxon>Majidae</taxon>
        <taxon>Chionoecetes</taxon>
    </lineage>
</organism>
<accession>A0A8J5CP25</accession>
<dbReference type="Proteomes" id="UP000770661">
    <property type="component" value="Unassembled WGS sequence"/>
</dbReference>
<sequence>MLGKTALIPHAPVTSPVSPPAEDEGMSEAAHTPGGRAPTPSTGSGPFTPRSAHQNAVGRPGKSEPSSDRPVPTPAYGTAKVAPAAHPRRTLARLHDSTRCRSHERRGRNCFWPGRSDITSTLQAREPARPQPITKGTNWRRPPPQAPFPSISPSFFSVAREAFLVIRTDPPGAVVVPCGAHTTAPHTIGSSAPGFPGVLVSPPLRMRRAPKFTSSLPELLRRRWGVYPAVFSPHYPQSKGHAGGRPSSRNIDRKTSTGPGASNPPTPGRSPAMTFMATRSAPVSYPSCPFPKEWQSRKRRGDFIAQLPPLL</sequence>
<evidence type="ECO:0000256" key="1">
    <source>
        <dbReference type="SAM" id="MobiDB-lite"/>
    </source>
</evidence>
<feature type="region of interest" description="Disordered" evidence="1">
    <location>
        <begin position="235"/>
        <end position="299"/>
    </location>
</feature>
<feature type="region of interest" description="Disordered" evidence="1">
    <location>
        <begin position="123"/>
        <end position="147"/>
    </location>
</feature>